<reference evidence="3" key="1">
    <citation type="submission" date="2017-12" db="EMBL/GenBank/DDBJ databases">
        <authorList>
            <consortium name="DOE Joint Genome Institute"/>
            <person name="Mondo S.J."/>
            <person name="Kjaerbolling I."/>
            <person name="Vesth T.C."/>
            <person name="Frisvad J.C."/>
            <person name="Nybo J.L."/>
            <person name="Theobald S."/>
            <person name="Kuo A."/>
            <person name="Bowyer P."/>
            <person name="Matsuda Y."/>
            <person name="Lyhne E.K."/>
            <person name="Kogle M.E."/>
            <person name="Clum A."/>
            <person name="Lipzen A."/>
            <person name="Salamov A."/>
            <person name="Ngan C.Y."/>
            <person name="Daum C."/>
            <person name="Chiniquy J."/>
            <person name="Barry K."/>
            <person name="LaButti K."/>
            <person name="Haridas S."/>
            <person name="Simmons B.A."/>
            <person name="Magnuson J.K."/>
            <person name="Mortensen U.H."/>
            <person name="Larsen T.O."/>
            <person name="Grigoriev I.V."/>
            <person name="Baker S.E."/>
            <person name="Andersen M.R."/>
            <person name="Nordberg H.P."/>
            <person name="Cantor M.N."/>
            <person name="Hua S.X."/>
        </authorList>
    </citation>
    <scope>NUCLEOTIDE SEQUENCE [LARGE SCALE GENOMIC DNA]</scope>
    <source>
        <strain evidence="3">IBT 19404</strain>
    </source>
</reference>
<organism evidence="2 3">
    <name type="scientific">Aspergillus taichungensis</name>
    <dbReference type="NCBI Taxonomy" id="482145"/>
    <lineage>
        <taxon>Eukaryota</taxon>
        <taxon>Fungi</taxon>
        <taxon>Dikarya</taxon>
        <taxon>Ascomycota</taxon>
        <taxon>Pezizomycotina</taxon>
        <taxon>Eurotiomycetes</taxon>
        <taxon>Eurotiomycetidae</taxon>
        <taxon>Eurotiales</taxon>
        <taxon>Aspergillaceae</taxon>
        <taxon>Aspergillus</taxon>
        <taxon>Aspergillus subgen. Circumdati</taxon>
    </lineage>
</organism>
<name>A0A2J5I2A8_9EURO</name>
<dbReference type="Proteomes" id="UP000235023">
    <property type="component" value="Unassembled WGS sequence"/>
</dbReference>
<feature type="compositionally biased region" description="Basic and acidic residues" evidence="1">
    <location>
        <begin position="12"/>
        <end position="21"/>
    </location>
</feature>
<evidence type="ECO:0000313" key="2">
    <source>
        <dbReference type="EMBL" id="PLN83954.1"/>
    </source>
</evidence>
<gene>
    <name evidence="2" type="ORF">BDW42DRAFT_163917</name>
</gene>
<sequence>MSCNNCPPSSGKDPKPISHPPDKNLSTRLLDLIATILPEGSAFLSSSCCWLPTVLDFVFSGSSVTAASMHQLRPVFLAISVVTLAWSVVREGLSRRNLGRAVVCVALLAWAQYRGQQEHQPVTGHSCH</sequence>
<accession>A0A2J5I2A8</accession>
<feature type="region of interest" description="Disordered" evidence="1">
    <location>
        <begin position="1"/>
        <end position="21"/>
    </location>
</feature>
<evidence type="ECO:0000313" key="3">
    <source>
        <dbReference type="Proteomes" id="UP000235023"/>
    </source>
</evidence>
<proteinExistence type="predicted"/>
<dbReference type="OrthoDB" id="3437771at2759"/>
<evidence type="ECO:0000256" key="1">
    <source>
        <dbReference type="SAM" id="MobiDB-lite"/>
    </source>
</evidence>
<dbReference type="AlphaFoldDB" id="A0A2J5I2A8"/>
<keyword evidence="3" id="KW-1185">Reference proteome</keyword>
<dbReference type="EMBL" id="KZ559515">
    <property type="protein sequence ID" value="PLN83954.1"/>
    <property type="molecule type" value="Genomic_DNA"/>
</dbReference>
<protein>
    <submittedName>
        <fullName evidence="2">Uncharacterized protein</fullName>
    </submittedName>
</protein>